<organism evidence="2 3">
    <name type="scientific">candidate division Kazan bacterium GW2011_GWA1_44_22</name>
    <dbReference type="NCBI Taxonomy" id="1620410"/>
    <lineage>
        <taxon>Bacteria</taxon>
        <taxon>Bacteria division Kazan-3B-28</taxon>
    </lineage>
</organism>
<sequence length="363" mass="40695">MPESTRGPKTIFRPPGSGNQGKVEFDPWSISVLQDVQGGGTTLVCGAVIGGLFGREKRCSKTLAKGDLTGVNIKCQRCGGIIAPESLMIEDLVIGLARHSWSDRLTSWPQRMRSCLRNAYPIFDDLRELLDWEFPEKDNLPLDPLLLLKYDTRYLRYGNYDLTGLAFDKLLVPILPNWSIDEVIRMAKKVGFTVNGREFLEQDQSWPLKEEKFLALGINWNGDSLFCAVDSYHYIPSILPERQPMGATETIFVLTLLTYWLRKHSVPHGDYFTQPLVVGNRSEDDALTFLYRDGHSIKVRQGRIGDTLKVQGDRLTTILREGIGHSVLSLILTCPIERQLSTVLPDGLESKPVPAHSGVHCSA</sequence>
<proteinExistence type="predicted"/>
<name>A0A0G1I387_UNCK3</name>
<evidence type="ECO:0000313" key="2">
    <source>
        <dbReference type="EMBL" id="KKT53263.1"/>
    </source>
</evidence>
<dbReference type="Proteomes" id="UP000034752">
    <property type="component" value="Unassembled WGS sequence"/>
</dbReference>
<accession>A0A0G1I387</accession>
<feature type="region of interest" description="Disordered" evidence="1">
    <location>
        <begin position="1"/>
        <end position="21"/>
    </location>
</feature>
<protein>
    <submittedName>
        <fullName evidence="2">Uncharacterized protein</fullName>
    </submittedName>
</protein>
<reference evidence="2 3" key="1">
    <citation type="journal article" date="2015" name="Nature">
        <title>rRNA introns, odd ribosomes, and small enigmatic genomes across a large radiation of phyla.</title>
        <authorList>
            <person name="Brown C.T."/>
            <person name="Hug L.A."/>
            <person name="Thomas B.C."/>
            <person name="Sharon I."/>
            <person name="Castelle C.J."/>
            <person name="Singh A."/>
            <person name="Wilkins M.J."/>
            <person name="Williams K.H."/>
            <person name="Banfield J.F."/>
        </authorList>
    </citation>
    <scope>NUCLEOTIDE SEQUENCE [LARGE SCALE GENOMIC DNA]</scope>
</reference>
<evidence type="ECO:0000313" key="3">
    <source>
        <dbReference type="Proteomes" id="UP000034752"/>
    </source>
</evidence>
<dbReference type="EMBL" id="LCIJ01000001">
    <property type="protein sequence ID" value="KKT53263.1"/>
    <property type="molecule type" value="Genomic_DNA"/>
</dbReference>
<gene>
    <name evidence="2" type="ORF">VE96_C0001G0018</name>
</gene>
<evidence type="ECO:0000256" key="1">
    <source>
        <dbReference type="SAM" id="MobiDB-lite"/>
    </source>
</evidence>
<dbReference type="AlphaFoldDB" id="A0A0G1I387"/>
<comment type="caution">
    <text evidence="2">The sequence shown here is derived from an EMBL/GenBank/DDBJ whole genome shotgun (WGS) entry which is preliminary data.</text>
</comment>